<dbReference type="Pfam" id="PF02112">
    <property type="entry name" value="PDEase_II"/>
    <property type="match status" value="1"/>
</dbReference>
<evidence type="ECO:0000313" key="3">
    <source>
        <dbReference type="Proteomes" id="UP000001072"/>
    </source>
</evidence>
<dbReference type="GO" id="GO:0004115">
    <property type="term" value="F:3',5'-cyclic-AMP phosphodiesterase activity"/>
    <property type="evidence" value="ECO:0007669"/>
    <property type="project" value="InterPro"/>
</dbReference>
<dbReference type="FunCoup" id="F4RGD9">
    <property type="interactions" value="39"/>
</dbReference>
<keyword evidence="3" id="KW-1185">Reference proteome</keyword>
<dbReference type="InParanoid" id="F4RGD9"/>
<dbReference type="AlphaFoldDB" id="F4RGD9"/>
<dbReference type="GO" id="GO:0006198">
    <property type="term" value="P:cAMP catabolic process"/>
    <property type="evidence" value="ECO:0007669"/>
    <property type="project" value="InterPro"/>
</dbReference>
<dbReference type="RefSeq" id="XP_007408253.1">
    <property type="nucleotide sequence ID" value="XM_007408191.1"/>
</dbReference>
<dbReference type="PRINTS" id="PR00388">
    <property type="entry name" value="PDIESTERASE2"/>
</dbReference>
<dbReference type="eggNOG" id="ENOG502RFKK">
    <property type="taxonomic scope" value="Eukaryota"/>
</dbReference>
<sequence length="341" mass="38183">MESRIYCFLGKGYGPFWDFDLPDLRSSTSTTTTTTTTETLLISRLAGSIYSSLTSFCITHSHFDHISSLVLSAGALINTPKSVWGSDETLNRLSYVFQAGLWPQLAHFDCSDQLALWLRRFESETKPVTICPSLELQARPIAHGTCTHQGTPLVFPSDSPDSPHQPNGTDLNPTNDSNPSSVYHSSAFFITHQLNQHQFLFFGDLGPDSITGLNLNQKVWKEAAISFNAGNLRTIFIECSYDSSRPAQLLYGHLSPPFLFEELVCFAKQISSTETSQNQLIGLNVVIIHIKEDITPIENGIQFDGLDIREKIFNEILDLESNQFQLGCKFWVAKQGDRFEF</sequence>
<feature type="region of interest" description="Disordered" evidence="1">
    <location>
        <begin position="152"/>
        <end position="178"/>
    </location>
</feature>
<dbReference type="EMBL" id="GL883100">
    <property type="protein sequence ID" value="EGG08667.1"/>
    <property type="molecule type" value="Genomic_DNA"/>
</dbReference>
<dbReference type="GO" id="GO:0047555">
    <property type="term" value="F:3',5'-cyclic-GMP phosphodiesterase activity"/>
    <property type="evidence" value="ECO:0007669"/>
    <property type="project" value="TreeGrafter"/>
</dbReference>
<dbReference type="CDD" id="cd07735">
    <property type="entry name" value="class_II_PDE_MBL-fold"/>
    <property type="match status" value="1"/>
</dbReference>
<dbReference type="Gene3D" id="3.60.15.10">
    <property type="entry name" value="Ribonuclease Z/Hydroxyacylglutathione hydrolase-like"/>
    <property type="match status" value="1"/>
</dbReference>
<evidence type="ECO:0008006" key="4">
    <source>
        <dbReference type="Google" id="ProtNLM"/>
    </source>
</evidence>
<evidence type="ECO:0000313" key="2">
    <source>
        <dbReference type="EMBL" id="EGG08667.1"/>
    </source>
</evidence>
<evidence type="ECO:0000256" key="1">
    <source>
        <dbReference type="SAM" id="MobiDB-lite"/>
    </source>
</evidence>
<dbReference type="VEuPathDB" id="FungiDB:MELLADRAFT_84663"/>
<dbReference type="GO" id="GO:1902660">
    <property type="term" value="P:negative regulation of glucose mediated signaling pathway"/>
    <property type="evidence" value="ECO:0007669"/>
    <property type="project" value="TreeGrafter"/>
</dbReference>
<dbReference type="PANTHER" id="PTHR28283:SF1">
    <property type="entry name" value="3',5'-CYCLIC-NUCLEOTIDE PHOSPHODIESTERASE 1"/>
    <property type="match status" value="1"/>
</dbReference>
<dbReference type="HOGENOM" id="CLU_016658_0_0_1"/>
<dbReference type="SUPFAM" id="SSF56281">
    <property type="entry name" value="Metallo-hydrolase/oxidoreductase"/>
    <property type="match status" value="1"/>
</dbReference>
<dbReference type="PANTHER" id="PTHR28283">
    <property type="entry name" value="3',5'-CYCLIC-NUCLEOTIDE PHOSPHODIESTERASE 1"/>
    <property type="match status" value="1"/>
</dbReference>
<dbReference type="Proteomes" id="UP000001072">
    <property type="component" value="Unassembled WGS sequence"/>
</dbReference>
<feature type="compositionally biased region" description="Polar residues" evidence="1">
    <location>
        <begin position="159"/>
        <end position="178"/>
    </location>
</feature>
<dbReference type="InterPro" id="IPR036866">
    <property type="entry name" value="RibonucZ/Hydroxyglut_hydro"/>
</dbReference>
<dbReference type="STRING" id="747676.F4RGD9"/>
<dbReference type="KEGG" id="mlr:MELLADRAFT_84663"/>
<accession>F4RGD9</accession>
<reference evidence="3" key="1">
    <citation type="journal article" date="2011" name="Proc. Natl. Acad. Sci. U.S.A.">
        <title>Obligate biotrophy features unraveled by the genomic analysis of rust fungi.</title>
        <authorList>
            <person name="Duplessis S."/>
            <person name="Cuomo C.A."/>
            <person name="Lin Y.-C."/>
            <person name="Aerts A."/>
            <person name="Tisserant E."/>
            <person name="Veneault-Fourrey C."/>
            <person name="Joly D.L."/>
            <person name="Hacquard S."/>
            <person name="Amselem J."/>
            <person name="Cantarel B.L."/>
            <person name="Chiu R."/>
            <person name="Coutinho P.M."/>
            <person name="Feau N."/>
            <person name="Field M."/>
            <person name="Frey P."/>
            <person name="Gelhaye E."/>
            <person name="Goldberg J."/>
            <person name="Grabherr M.G."/>
            <person name="Kodira C.D."/>
            <person name="Kohler A."/>
            <person name="Kuees U."/>
            <person name="Lindquist E.A."/>
            <person name="Lucas S.M."/>
            <person name="Mago R."/>
            <person name="Mauceli E."/>
            <person name="Morin E."/>
            <person name="Murat C."/>
            <person name="Pangilinan J.L."/>
            <person name="Park R."/>
            <person name="Pearson M."/>
            <person name="Quesneville H."/>
            <person name="Rouhier N."/>
            <person name="Sakthikumar S."/>
            <person name="Salamov A.A."/>
            <person name="Schmutz J."/>
            <person name="Selles B."/>
            <person name="Shapiro H."/>
            <person name="Tanguay P."/>
            <person name="Tuskan G.A."/>
            <person name="Henrissat B."/>
            <person name="Van de Peer Y."/>
            <person name="Rouze P."/>
            <person name="Ellis J.G."/>
            <person name="Dodds P.N."/>
            <person name="Schein J.E."/>
            <person name="Zhong S."/>
            <person name="Hamelin R.C."/>
            <person name="Grigoriev I.V."/>
            <person name="Szabo L.J."/>
            <person name="Martin F."/>
        </authorList>
    </citation>
    <scope>NUCLEOTIDE SEQUENCE [LARGE SCALE GENOMIC DNA]</scope>
    <source>
        <strain evidence="3">98AG31 / pathotype 3-4-7</strain>
    </source>
</reference>
<organism evidence="3">
    <name type="scientific">Melampsora larici-populina (strain 98AG31 / pathotype 3-4-7)</name>
    <name type="common">Poplar leaf rust fungus</name>
    <dbReference type="NCBI Taxonomy" id="747676"/>
    <lineage>
        <taxon>Eukaryota</taxon>
        <taxon>Fungi</taxon>
        <taxon>Dikarya</taxon>
        <taxon>Basidiomycota</taxon>
        <taxon>Pucciniomycotina</taxon>
        <taxon>Pucciniomycetes</taxon>
        <taxon>Pucciniales</taxon>
        <taxon>Melampsoraceae</taxon>
        <taxon>Melampsora</taxon>
    </lineage>
</organism>
<dbReference type="GeneID" id="18933560"/>
<dbReference type="InterPro" id="IPR000396">
    <property type="entry name" value="Pdiesterase2"/>
</dbReference>
<gene>
    <name evidence="2" type="ORF">MELLADRAFT_84663</name>
</gene>
<protein>
    <recommendedName>
        <fullName evidence="4">3',5'-cyclic-nucleotide phosphodiesterase</fullName>
    </recommendedName>
</protein>
<proteinExistence type="predicted"/>
<name>F4RGD9_MELLP</name>
<dbReference type="OrthoDB" id="258495at2759"/>